<dbReference type="Proteomes" id="UP000774326">
    <property type="component" value="Unassembled WGS sequence"/>
</dbReference>
<dbReference type="AlphaFoldDB" id="A0A9P8PXW5"/>
<keyword evidence="2" id="KW-1185">Reference proteome</keyword>
<protein>
    <submittedName>
        <fullName evidence="1">Uncharacterized protein</fullName>
    </submittedName>
</protein>
<sequence length="80" mass="8951">MTVGSFIIGDLNGLFFNWGEACGTSNVGFWKSSVISRFNFFVVLGDIIVFTFKMVKVVVNQLIGVIIGNQWTSVWEGKFH</sequence>
<organism evidence="1 2">
    <name type="scientific">Wickerhamomyces pijperi</name>
    <name type="common">Yeast</name>
    <name type="synonym">Pichia pijperi</name>
    <dbReference type="NCBI Taxonomy" id="599730"/>
    <lineage>
        <taxon>Eukaryota</taxon>
        <taxon>Fungi</taxon>
        <taxon>Dikarya</taxon>
        <taxon>Ascomycota</taxon>
        <taxon>Saccharomycotina</taxon>
        <taxon>Saccharomycetes</taxon>
        <taxon>Phaffomycetales</taxon>
        <taxon>Wickerhamomycetaceae</taxon>
        <taxon>Wickerhamomyces</taxon>
    </lineage>
</organism>
<name>A0A9P8PXW5_WICPI</name>
<reference evidence="1" key="2">
    <citation type="submission" date="2021-01" db="EMBL/GenBank/DDBJ databases">
        <authorList>
            <person name="Schikora-Tamarit M.A."/>
        </authorList>
    </citation>
    <scope>NUCLEOTIDE SEQUENCE</scope>
    <source>
        <strain evidence="1">CBS2887</strain>
    </source>
</reference>
<reference evidence="1" key="1">
    <citation type="journal article" date="2021" name="Open Biol.">
        <title>Shared evolutionary footprints suggest mitochondrial oxidative damage underlies multiple complex I losses in fungi.</title>
        <authorList>
            <person name="Schikora-Tamarit M.A."/>
            <person name="Marcet-Houben M."/>
            <person name="Nosek J."/>
            <person name="Gabaldon T."/>
        </authorList>
    </citation>
    <scope>NUCLEOTIDE SEQUENCE</scope>
    <source>
        <strain evidence="1">CBS2887</strain>
    </source>
</reference>
<accession>A0A9P8PXW5</accession>
<proteinExistence type="predicted"/>
<comment type="caution">
    <text evidence="1">The sequence shown here is derived from an EMBL/GenBank/DDBJ whole genome shotgun (WGS) entry which is preliminary data.</text>
</comment>
<evidence type="ECO:0000313" key="2">
    <source>
        <dbReference type="Proteomes" id="UP000774326"/>
    </source>
</evidence>
<gene>
    <name evidence="1" type="ORF">WICPIJ_008662</name>
</gene>
<evidence type="ECO:0000313" key="1">
    <source>
        <dbReference type="EMBL" id="KAH3679244.1"/>
    </source>
</evidence>
<dbReference type="EMBL" id="JAEUBG010004994">
    <property type="protein sequence ID" value="KAH3679244.1"/>
    <property type="molecule type" value="Genomic_DNA"/>
</dbReference>